<feature type="region of interest" description="Disordered" evidence="1">
    <location>
        <begin position="523"/>
        <end position="542"/>
    </location>
</feature>
<dbReference type="GO" id="GO:0006511">
    <property type="term" value="P:ubiquitin-dependent protein catabolic process"/>
    <property type="evidence" value="ECO:0007669"/>
    <property type="project" value="TreeGrafter"/>
</dbReference>
<feature type="compositionally biased region" description="Acidic residues" evidence="1">
    <location>
        <begin position="553"/>
        <end position="570"/>
    </location>
</feature>
<evidence type="ECO:0000313" key="3">
    <source>
        <dbReference type="EMBL" id="WPK24245.1"/>
    </source>
</evidence>
<dbReference type="RefSeq" id="XP_062876628.1">
    <property type="nucleotide sequence ID" value="XM_063020558.1"/>
</dbReference>
<dbReference type="GO" id="GO:0061630">
    <property type="term" value="F:ubiquitin protein ligase activity"/>
    <property type="evidence" value="ECO:0007669"/>
    <property type="project" value="TreeGrafter"/>
</dbReference>
<dbReference type="Proteomes" id="UP001338582">
    <property type="component" value="Chromosome 2"/>
</dbReference>
<dbReference type="InterPro" id="IPR013083">
    <property type="entry name" value="Znf_RING/FYVE/PHD"/>
</dbReference>
<evidence type="ECO:0000256" key="2">
    <source>
        <dbReference type="SAM" id="Phobius"/>
    </source>
</evidence>
<keyword evidence="2" id="KW-1133">Transmembrane helix</keyword>
<name>A0AAX4H6U5_9ASCO</name>
<sequence length="736" mass="83127">MAENGDVDVKLNWLLVVIDTFGEAVNAQSQYAESRGISWDRFGSMAAYVFSSYGIATFLVAVLLNRTMLLAAATNPDGRAAVVNNGLITLIRKRPRSQALVLGMLRLLALYVLAMRAYSIFVALSVVALNEKPGAVCQLTRWVGQYMHYDPQAWADDKFMRMPRNEVRFGPTSSMLWPIFTGVSYSLFVESFSSAILNTKPFLEGGISLFELSLAIQEMSSGFFFLREFSIAKRPLEQVLIVCLFLICDQFCNQIGSLVFKNQYRLISLTALNLCFIWYYVSNVLAGKLFMFPINISVTYLTLIFVLVTSLVCLAILALAIITKGFDLAALNFTNYFAEDHREREFFTQHLGIRLSQDFHLAVLNLGIFAVTLAGKSSYSTEYSFVPLPQQTWIEASLFTKMKMIIKSMNSAQIKKLGAEELEALFKCEPQQGYGKIIAKPTSRALSSIGLVRNNKSSSTTKIRAKYLTEIFLRGFQVCKYWFASLFVLVKRTLGFKNVEAPWPPAFLLNDFHSERMSAEYSQAIREDSEKPTGYLTSLDDDELSDLDYTGDMTDDEDLSQAESDSEDEITLNMTVLNEDDEQEEDDNNYQSAFSELLSADDYVELIENQEMVSQHWRYLKEHDGIMTRSRYHRAPNVSTANAGNSGDLLSLINSIRNKEAESKRELISEESEDVSGDASRLLCVICQYNPREIITWPCKCFAICEECRIRLASNSMEGCVCCRRDVEGVSRIYIP</sequence>
<protein>
    <recommendedName>
        <fullName evidence="5">RING-type domain-containing protein</fullName>
    </recommendedName>
</protein>
<dbReference type="AlphaFoldDB" id="A0AAX4H6U5"/>
<dbReference type="PANTHER" id="PTHR22696:SF1">
    <property type="entry name" value="E3 UBIQUITIN-PROTEIN LIGASE RNF26"/>
    <property type="match status" value="1"/>
</dbReference>
<dbReference type="EMBL" id="CP138895">
    <property type="protein sequence ID" value="WPK24245.1"/>
    <property type="molecule type" value="Genomic_DNA"/>
</dbReference>
<dbReference type="KEGG" id="asau:88172577"/>
<feature type="region of interest" description="Disordered" evidence="1">
    <location>
        <begin position="549"/>
        <end position="570"/>
    </location>
</feature>
<organism evidence="3 4">
    <name type="scientific">Australozyma saopauloensis</name>
    <dbReference type="NCBI Taxonomy" id="291208"/>
    <lineage>
        <taxon>Eukaryota</taxon>
        <taxon>Fungi</taxon>
        <taxon>Dikarya</taxon>
        <taxon>Ascomycota</taxon>
        <taxon>Saccharomycotina</taxon>
        <taxon>Pichiomycetes</taxon>
        <taxon>Metschnikowiaceae</taxon>
        <taxon>Australozyma</taxon>
    </lineage>
</organism>
<dbReference type="GeneID" id="88172577"/>
<keyword evidence="4" id="KW-1185">Reference proteome</keyword>
<keyword evidence="2" id="KW-0812">Transmembrane</keyword>
<evidence type="ECO:0008006" key="5">
    <source>
        <dbReference type="Google" id="ProtNLM"/>
    </source>
</evidence>
<dbReference type="GO" id="GO:0016567">
    <property type="term" value="P:protein ubiquitination"/>
    <property type="evidence" value="ECO:0007669"/>
    <property type="project" value="TreeGrafter"/>
</dbReference>
<dbReference type="PANTHER" id="PTHR22696">
    <property type="entry name" value="E3 UBIQUITIN-PROTEIN LIGASE RNF26"/>
    <property type="match status" value="1"/>
</dbReference>
<dbReference type="Gene3D" id="3.30.40.10">
    <property type="entry name" value="Zinc/RING finger domain, C3HC4 (zinc finger)"/>
    <property type="match status" value="1"/>
</dbReference>
<accession>A0AAX4H6U5</accession>
<proteinExistence type="predicted"/>
<dbReference type="Pfam" id="PF13920">
    <property type="entry name" value="zf-C3HC4_3"/>
    <property type="match status" value="1"/>
</dbReference>
<keyword evidence="2" id="KW-0472">Membrane</keyword>
<evidence type="ECO:0000256" key="1">
    <source>
        <dbReference type="SAM" id="MobiDB-lite"/>
    </source>
</evidence>
<feature type="transmembrane region" description="Helical" evidence="2">
    <location>
        <begin position="298"/>
        <end position="322"/>
    </location>
</feature>
<feature type="transmembrane region" description="Helical" evidence="2">
    <location>
        <begin position="266"/>
        <end position="286"/>
    </location>
</feature>
<evidence type="ECO:0000313" key="4">
    <source>
        <dbReference type="Proteomes" id="UP001338582"/>
    </source>
</evidence>
<gene>
    <name evidence="3" type="ORF">PUMCH_001512</name>
</gene>
<feature type="transmembrane region" description="Helical" evidence="2">
    <location>
        <begin position="167"/>
        <end position="187"/>
    </location>
</feature>
<feature type="transmembrane region" description="Helical" evidence="2">
    <location>
        <begin position="45"/>
        <end position="64"/>
    </location>
</feature>
<feature type="transmembrane region" description="Helical" evidence="2">
    <location>
        <begin position="108"/>
        <end position="129"/>
    </location>
</feature>
<reference evidence="3 4" key="1">
    <citation type="submission" date="2023-10" db="EMBL/GenBank/DDBJ databases">
        <title>Draft Genome Sequence of Candida saopaulonensis from a very Premature Infant with Sepsis.</title>
        <authorList>
            <person name="Ning Y."/>
            <person name="Dai R."/>
            <person name="Xiao M."/>
            <person name="Xu Y."/>
            <person name="Yan Q."/>
            <person name="Zhang L."/>
        </authorList>
    </citation>
    <scope>NUCLEOTIDE SEQUENCE [LARGE SCALE GENOMIC DNA]</scope>
    <source>
        <strain evidence="3 4">19XY460</strain>
    </source>
</reference>